<evidence type="ECO:0000256" key="5">
    <source>
        <dbReference type="ARBA" id="ARBA00022645"/>
    </source>
</evidence>
<keyword evidence="17" id="KW-0812">Transmembrane</keyword>
<keyword evidence="13" id="KW-0511">Multifunctional enzyme</keyword>
<keyword evidence="9" id="KW-0378">Hydrolase</keyword>
<dbReference type="Pfam" id="PF00912">
    <property type="entry name" value="Transgly"/>
    <property type="match status" value="1"/>
</dbReference>
<evidence type="ECO:0000256" key="3">
    <source>
        <dbReference type="ARBA" id="ARBA00007739"/>
    </source>
</evidence>
<dbReference type="GO" id="GO:0008360">
    <property type="term" value="P:regulation of cell shape"/>
    <property type="evidence" value="ECO:0007669"/>
    <property type="project" value="UniProtKB-KW"/>
</dbReference>
<keyword evidence="11" id="KW-0573">Peptidoglycan synthesis</keyword>
<dbReference type="Pfam" id="PF00905">
    <property type="entry name" value="Transpeptidase"/>
    <property type="match status" value="1"/>
</dbReference>
<dbReference type="PANTHER" id="PTHR32282:SF11">
    <property type="entry name" value="PENICILLIN-BINDING PROTEIN 1B"/>
    <property type="match status" value="1"/>
</dbReference>
<dbReference type="InterPro" id="IPR012338">
    <property type="entry name" value="Beta-lactam/transpept-like"/>
</dbReference>
<dbReference type="PANTHER" id="PTHR32282">
    <property type="entry name" value="BINDING PROTEIN TRANSPEPTIDASE, PUTATIVE-RELATED"/>
    <property type="match status" value="1"/>
</dbReference>
<keyword evidence="14" id="KW-0961">Cell wall biogenesis/degradation</keyword>
<keyword evidence="8" id="KW-0808">Transferase</keyword>
<name>A0A2A6E147_9BACL</name>
<dbReference type="GO" id="GO:0030288">
    <property type="term" value="C:outer membrane-bounded periplasmic space"/>
    <property type="evidence" value="ECO:0007669"/>
    <property type="project" value="TreeGrafter"/>
</dbReference>
<accession>A0A2A6E147</accession>
<dbReference type="AlphaFoldDB" id="A0A2A6E147"/>
<reference evidence="20 21" key="1">
    <citation type="submission" date="2016-12" db="EMBL/GenBank/DDBJ databases">
        <title>Candidatus Reconcilibacillus cellulovorans genome.</title>
        <authorList>
            <person name="Kolinko S."/>
            <person name="Wu Y.-W."/>
            <person name="Tachea F."/>
            <person name="Denzel E."/>
            <person name="Hiras J."/>
            <person name="Baecker N."/>
            <person name="Chan L.J."/>
            <person name="Eichorst S.A."/>
            <person name="Frey D."/>
            <person name="Adams P.D."/>
            <person name="Pray T."/>
            <person name="Tanjore D."/>
            <person name="Petzold C.J."/>
            <person name="Gladden J.M."/>
            <person name="Simmons B.A."/>
            <person name="Singer S.W."/>
        </authorList>
    </citation>
    <scope>NUCLEOTIDE SEQUENCE [LARGE SCALE GENOMIC DNA]</scope>
    <source>
        <strain evidence="20">JTherm</strain>
    </source>
</reference>
<evidence type="ECO:0000259" key="19">
    <source>
        <dbReference type="Pfam" id="PF00912"/>
    </source>
</evidence>
<evidence type="ECO:0000256" key="15">
    <source>
        <dbReference type="ARBA" id="ARBA00034000"/>
    </source>
</evidence>
<dbReference type="SUPFAM" id="SSF56601">
    <property type="entry name" value="beta-lactamase/transpeptidase-like"/>
    <property type="match status" value="1"/>
</dbReference>
<comment type="similarity">
    <text evidence="3">In the N-terminal section; belongs to the glycosyltransferase 51 family.</text>
</comment>
<comment type="caution">
    <text evidence="20">The sequence shown here is derived from an EMBL/GenBank/DDBJ whole genome shotgun (WGS) entry which is preliminary data.</text>
</comment>
<feature type="domain" description="Glycosyl transferase family 51" evidence="19">
    <location>
        <begin position="70"/>
        <end position="243"/>
    </location>
</feature>
<dbReference type="NCBIfam" id="TIGR02074">
    <property type="entry name" value="PBP_1a_fam"/>
    <property type="match status" value="1"/>
</dbReference>
<evidence type="ECO:0000256" key="12">
    <source>
        <dbReference type="ARBA" id="ARBA00023136"/>
    </source>
</evidence>
<evidence type="ECO:0000256" key="1">
    <source>
        <dbReference type="ARBA" id="ARBA00004236"/>
    </source>
</evidence>
<dbReference type="EMBL" id="MOXJ01000010">
    <property type="protein sequence ID" value="PDO10715.1"/>
    <property type="molecule type" value="Genomic_DNA"/>
</dbReference>
<dbReference type="Proteomes" id="UP000243688">
    <property type="component" value="Unassembled WGS sequence"/>
</dbReference>
<dbReference type="InterPro" id="IPR036950">
    <property type="entry name" value="PBP_transglycosylase"/>
</dbReference>
<dbReference type="InterPro" id="IPR023346">
    <property type="entry name" value="Lysozyme-like_dom_sf"/>
</dbReference>
<dbReference type="GO" id="GO:0009252">
    <property type="term" value="P:peptidoglycan biosynthetic process"/>
    <property type="evidence" value="ECO:0007669"/>
    <property type="project" value="UniProtKB-KW"/>
</dbReference>
<keyword evidence="7" id="KW-0328">Glycosyltransferase</keyword>
<dbReference type="GO" id="GO:0005886">
    <property type="term" value="C:plasma membrane"/>
    <property type="evidence" value="ECO:0007669"/>
    <property type="project" value="UniProtKB-SubCell"/>
</dbReference>
<dbReference type="Gene3D" id="1.10.3810.10">
    <property type="entry name" value="Biosynthetic peptidoglycan transglycosylase-like"/>
    <property type="match status" value="1"/>
</dbReference>
<dbReference type="GO" id="GO:0008658">
    <property type="term" value="F:penicillin binding"/>
    <property type="evidence" value="ECO:0007669"/>
    <property type="project" value="InterPro"/>
</dbReference>
<organism evidence="20 21">
    <name type="scientific">Candidatus Reconcilbacillus cellulovorans</name>
    <dbReference type="NCBI Taxonomy" id="1906605"/>
    <lineage>
        <taxon>Bacteria</taxon>
        <taxon>Bacillati</taxon>
        <taxon>Bacillota</taxon>
        <taxon>Bacilli</taxon>
        <taxon>Bacillales</taxon>
        <taxon>Paenibacillaceae</taxon>
        <taxon>Candidatus Reconcilbacillus</taxon>
    </lineage>
</organism>
<evidence type="ECO:0000313" key="20">
    <source>
        <dbReference type="EMBL" id="PDO10715.1"/>
    </source>
</evidence>
<dbReference type="InterPro" id="IPR001460">
    <property type="entry name" value="PCN-bd_Tpept"/>
</dbReference>
<dbReference type="FunFam" id="1.10.3810.10:FF:000001">
    <property type="entry name" value="Penicillin-binding protein 1A"/>
    <property type="match status" value="1"/>
</dbReference>
<evidence type="ECO:0000256" key="4">
    <source>
        <dbReference type="ARBA" id="ARBA00022475"/>
    </source>
</evidence>
<comment type="subcellular location">
    <subcellularLocation>
        <location evidence="1">Cell membrane</location>
    </subcellularLocation>
</comment>
<gene>
    <name evidence="20" type="ORF">BLM47_05770</name>
</gene>
<dbReference type="InterPro" id="IPR050396">
    <property type="entry name" value="Glycosyltr_51/Transpeptidase"/>
</dbReference>
<keyword evidence="12 17" id="KW-0472">Membrane</keyword>
<comment type="catalytic activity">
    <reaction evidence="16">
        <text>[GlcNAc-(1-&gt;4)-Mur2Ac(oyl-L-Ala-gamma-D-Glu-L-Lys-D-Ala-D-Ala)](n)-di-trans,octa-cis-undecaprenyl diphosphate + beta-D-GlcNAc-(1-&gt;4)-Mur2Ac(oyl-L-Ala-gamma-D-Glu-L-Lys-D-Ala-D-Ala)-di-trans,octa-cis-undecaprenyl diphosphate = [GlcNAc-(1-&gt;4)-Mur2Ac(oyl-L-Ala-gamma-D-Glu-L-Lys-D-Ala-D-Ala)](n+1)-di-trans,octa-cis-undecaprenyl diphosphate + di-trans,octa-cis-undecaprenyl diphosphate + H(+)</text>
        <dbReference type="Rhea" id="RHEA:23708"/>
        <dbReference type="Rhea" id="RHEA-COMP:9602"/>
        <dbReference type="Rhea" id="RHEA-COMP:9603"/>
        <dbReference type="ChEBI" id="CHEBI:15378"/>
        <dbReference type="ChEBI" id="CHEBI:58405"/>
        <dbReference type="ChEBI" id="CHEBI:60033"/>
        <dbReference type="ChEBI" id="CHEBI:78435"/>
        <dbReference type="EC" id="2.4.99.28"/>
    </reaction>
</comment>
<evidence type="ECO:0000256" key="9">
    <source>
        <dbReference type="ARBA" id="ARBA00022801"/>
    </source>
</evidence>
<dbReference type="GO" id="GO:0008955">
    <property type="term" value="F:peptidoglycan glycosyltransferase activity"/>
    <property type="evidence" value="ECO:0007669"/>
    <property type="project" value="UniProtKB-EC"/>
</dbReference>
<dbReference type="GO" id="GO:0006508">
    <property type="term" value="P:proteolysis"/>
    <property type="evidence" value="ECO:0007669"/>
    <property type="project" value="UniProtKB-KW"/>
</dbReference>
<evidence type="ECO:0000256" key="2">
    <source>
        <dbReference type="ARBA" id="ARBA00007090"/>
    </source>
</evidence>
<evidence type="ECO:0000256" key="8">
    <source>
        <dbReference type="ARBA" id="ARBA00022679"/>
    </source>
</evidence>
<comment type="similarity">
    <text evidence="2">In the C-terminal section; belongs to the transpeptidase family.</text>
</comment>
<evidence type="ECO:0000256" key="7">
    <source>
        <dbReference type="ARBA" id="ARBA00022676"/>
    </source>
</evidence>
<evidence type="ECO:0000256" key="10">
    <source>
        <dbReference type="ARBA" id="ARBA00022960"/>
    </source>
</evidence>
<dbReference type="SUPFAM" id="SSF53955">
    <property type="entry name" value="Lysozyme-like"/>
    <property type="match status" value="1"/>
</dbReference>
<evidence type="ECO:0000256" key="14">
    <source>
        <dbReference type="ARBA" id="ARBA00023316"/>
    </source>
</evidence>
<comment type="catalytic activity">
    <reaction evidence="15">
        <text>Preferential cleavage: (Ac)2-L-Lys-D-Ala-|-D-Ala. Also transpeptidation of peptidyl-alanyl moieties that are N-acyl substituents of D-alanine.</text>
        <dbReference type="EC" id="3.4.16.4"/>
    </reaction>
</comment>
<sequence length="688" mass="75606">MPKDVSSRLPQQLSRRHRQAAGKFFASLAGSGALLAGVSLVALFFFLHLQVPPAVPMPQTSFILDAEGGVLDALDAGENRTVVPLSDISPYLVQATVAIEDRRFFEHHGIDPKGIARALFVNLRAMSTEQGASTLTQQLARNLYLTHDRTWSRKLKEAFYALILESALTKEQILEYYLNEIYYGHGAYGAEAAARLYFGKSAKKLTLAESALLAGIPKGPAYYSPYLNMDNAKSRQRLILDKMAEYGVITPAEAESAKRAPLVLQPPPKPQPARAPYFRDFVVRQAAALLGVTERELATGGYRIYTTLDPRSQETAERVVARRLADFPDLQVALIAIDPRNGEIRAMVGGRDYTESQFNRAVSAGRQPGSAFKPIVYLAALEHPGFTPATRFRSEPTSFPYDNGRQVYTPRNFNNHYEHDWIALREAIAKSDNVYAVSTIRLIGEQTVVAMARRLGITSPLDAVPSLALGTSPVSPLELASAFATIANLGERFEPAAVRRIEGPDGRVLYVRAAKPERVVAPETAYVLTYELQGVFEPGATGHRVAQLLKRPVAAKTGTTDTDAWMVGFTPELATAVWVGHDRGRRLTQAESYAAAPIFAEFTEETLAAVPPKMFRAPERVQFVYIDPKTGALATDRCPDVRLEAFVAGTAPIEPCPVHGGQPHALPGPDAKERPKSWWDSLKRWWTG</sequence>
<evidence type="ECO:0000256" key="17">
    <source>
        <dbReference type="SAM" id="Phobius"/>
    </source>
</evidence>
<evidence type="ECO:0000259" key="18">
    <source>
        <dbReference type="Pfam" id="PF00905"/>
    </source>
</evidence>
<proteinExistence type="inferred from homology"/>
<keyword evidence="10" id="KW-0133">Cell shape</keyword>
<evidence type="ECO:0000256" key="13">
    <source>
        <dbReference type="ARBA" id="ARBA00023268"/>
    </source>
</evidence>
<dbReference type="GO" id="GO:0009002">
    <property type="term" value="F:serine-type D-Ala-D-Ala carboxypeptidase activity"/>
    <property type="evidence" value="ECO:0007669"/>
    <property type="project" value="UniProtKB-EC"/>
</dbReference>
<evidence type="ECO:0000256" key="16">
    <source>
        <dbReference type="ARBA" id="ARBA00049902"/>
    </source>
</evidence>
<evidence type="ECO:0000313" key="21">
    <source>
        <dbReference type="Proteomes" id="UP000243688"/>
    </source>
</evidence>
<keyword evidence="5 20" id="KW-0121">Carboxypeptidase</keyword>
<keyword evidence="4" id="KW-1003">Cell membrane</keyword>
<dbReference type="Gene3D" id="3.40.710.10">
    <property type="entry name" value="DD-peptidase/beta-lactamase superfamily"/>
    <property type="match status" value="1"/>
</dbReference>
<feature type="domain" description="Penicillin-binding protein transpeptidase" evidence="18">
    <location>
        <begin position="334"/>
        <end position="602"/>
    </location>
</feature>
<evidence type="ECO:0000256" key="11">
    <source>
        <dbReference type="ARBA" id="ARBA00022984"/>
    </source>
</evidence>
<evidence type="ECO:0000256" key="6">
    <source>
        <dbReference type="ARBA" id="ARBA00022670"/>
    </source>
</evidence>
<feature type="transmembrane region" description="Helical" evidence="17">
    <location>
        <begin position="21"/>
        <end position="47"/>
    </location>
</feature>
<dbReference type="GO" id="GO:0071555">
    <property type="term" value="P:cell wall organization"/>
    <property type="evidence" value="ECO:0007669"/>
    <property type="project" value="UniProtKB-KW"/>
</dbReference>
<keyword evidence="17" id="KW-1133">Transmembrane helix</keyword>
<dbReference type="InterPro" id="IPR001264">
    <property type="entry name" value="Glyco_trans_51"/>
</dbReference>
<protein>
    <submittedName>
        <fullName evidence="20">Carboxypeptidase</fullName>
    </submittedName>
</protein>
<keyword evidence="6" id="KW-0645">Protease</keyword>